<reference evidence="2" key="1">
    <citation type="submission" date="2021-07" db="EMBL/GenBank/DDBJ databases">
        <authorList>
            <person name="Branca A.L. A."/>
        </authorList>
    </citation>
    <scope>NUCLEOTIDE SEQUENCE</scope>
</reference>
<dbReference type="SMART" id="SM00225">
    <property type="entry name" value="BTB"/>
    <property type="match status" value="1"/>
</dbReference>
<accession>A0A9W4JEY3</accession>
<dbReference type="PROSITE" id="PS50097">
    <property type="entry name" value="BTB"/>
    <property type="match status" value="1"/>
</dbReference>
<protein>
    <recommendedName>
        <fullName evidence="1">BTB domain-containing protein</fullName>
    </recommendedName>
</protein>
<dbReference type="CDD" id="cd18186">
    <property type="entry name" value="BTB_POZ_ZBTB_KLHL-like"/>
    <property type="match status" value="1"/>
</dbReference>
<dbReference type="Proteomes" id="UP001152592">
    <property type="component" value="Unassembled WGS sequence"/>
</dbReference>
<proteinExistence type="predicted"/>
<dbReference type="InterPro" id="IPR011333">
    <property type="entry name" value="SKP1/BTB/POZ_sf"/>
</dbReference>
<dbReference type="AlphaFoldDB" id="A0A9W4JEY3"/>
<organism evidence="2 3">
    <name type="scientific">Penicillium salamii</name>
    <dbReference type="NCBI Taxonomy" id="1612424"/>
    <lineage>
        <taxon>Eukaryota</taxon>
        <taxon>Fungi</taxon>
        <taxon>Dikarya</taxon>
        <taxon>Ascomycota</taxon>
        <taxon>Pezizomycotina</taxon>
        <taxon>Eurotiomycetes</taxon>
        <taxon>Eurotiomycetidae</taxon>
        <taxon>Eurotiales</taxon>
        <taxon>Aspergillaceae</taxon>
        <taxon>Penicillium</taxon>
    </lineage>
</organism>
<evidence type="ECO:0000259" key="1">
    <source>
        <dbReference type="PROSITE" id="PS50097"/>
    </source>
</evidence>
<dbReference type="InterPro" id="IPR000210">
    <property type="entry name" value="BTB/POZ_dom"/>
</dbReference>
<dbReference type="Gene3D" id="3.30.710.10">
    <property type="entry name" value="Potassium Channel Kv1.1, Chain A"/>
    <property type="match status" value="1"/>
</dbReference>
<dbReference type="SUPFAM" id="SSF54695">
    <property type="entry name" value="POZ domain"/>
    <property type="match status" value="1"/>
</dbReference>
<evidence type="ECO:0000313" key="3">
    <source>
        <dbReference type="Proteomes" id="UP001152592"/>
    </source>
</evidence>
<comment type="caution">
    <text evidence="2">The sequence shown here is derived from an EMBL/GenBank/DDBJ whole genome shotgun (WGS) entry which is preliminary data.</text>
</comment>
<gene>
    <name evidence="2" type="ORF">PSALAMII_LOCUS6431</name>
</gene>
<feature type="domain" description="BTB" evidence="1">
    <location>
        <begin position="23"/>
        <end position="96"/>
    </location>
</feature>
<dbReference type="EMBL" id="CAJVPD010000242">
    <property type="protein sequence ID" value="CAG8388250.1"/>
    <property type="molecule type" value="Genomic_DNA"/>
</dbReference>
<evidence type="ECO:0000313" key="2">
    <source>
        <dbReference type="EMBL" id="CAG8388250.1"/>
    </source>
</evidence>
<dbReference type="OrthoDB" id="5545577at2759"/>
<dbReference type="Pfam" id="PF00651">
    <property type="entry name" value="BTB"/>
    <property type="match status" value="1"/>
</dbReference>
<name>A0A9W4JEY3_9EURO</name>
<sequence>MANVSGSRSNEFPGNRLSLYHGATVRIRIRSSDREFEVSKKLLSKDSAYFRAMFEGNFAEKEQPLVTLKEVKGVVSEQSFEALMQWIYMRKIQFDSKTPTDQISATIELVRLADMCNVTGMEHEMAQYIKGILVANPDPRRCPTSGLPHLNNNTHCLTSQHIISATFLPQGHPVRGILAAASVEEYLRSANHKFKKETHEHPTFGADLLQEVRLALNGANQEQWFTTFKDPINGLVMILSLI</sequence>